<organism evidence="16 17">
    <name type="scientific">Lysobacter arvi</name>
    <dbReference type="NCBI Taxonomy" id="3038776"/>
    <lineage>
        <taxon>Bacteria</taxon>
        <taxon>Pseudomonadati</taxon>
        <taxon>Pseudomonadota</taxon>
        <taxon>Gammaproteobacteria</taxon>
        <taxon>Lysobacterales</taxon>
        <taxon>Lysobacteraceae</taxon>
        <taxon>Lysobacter</taxon>
    </lineage>
</organism>
<dbReference type="Gene3D" id="1.10.340.30">
    <property type="entry name" value="Hypothetical protein, domain 2"/>
    <property type="match status" value="1"/>
</dbReference>
<dbReference type="Gene3D" id="3.40.10.10">
    <property type="entry name" value="DNA Methylphosphotriester Repair Domain"/>
    <property type="match status" value="1"/>
</dbReference>
<dbReference type="Gene3D" id="1.10.10.60">
    <property type="entry name" value="Homeodomain-like"/>
    <property type="match status" value="1"/>
</dbReference>
<evidence type="ECO:0000256" key="12">
    <source>
        <dbReference type="ARBA" id="ARBA00023159"/>
    </source>
</evidence>
<dbReference type="InterPro" id="IPR003265">
    <property type="entry name" value="HhH-GPD_domain"/>
</dbReference>
<evidence type="ECO:0000313" key="17">
    <source>
        <dbReference type="Proteomes" id="UP001233535"/>
    </source>
</evidence>
<gene>
    <name evidence="16" type="ORF">P8609_07365</name>
</gene>
<evidence type="ECO:0000256" key="3">
    <source>
        <dbReference type="ARBA" id="ARBA00010817"/>
    </source>
</evidence>
<dbReference type="PROSITE" id="PS00516">
    <property type="entry name" value="ALKYLBASE_DNA_GLYCOS"/>
    <property type="match status" value="1"/>
</dbReference>
<dbReference type="CDD" id="cd00056">
    <property type="entry name" value="ENDO3c"/>
    <property type="match status" value="1"/>
</dbReference>
<evidence type="ECO:0000256" key="10">
    <source>
        <dbReference type="ARBA" id="ARBA00023015"/>
    </source>
</evidence>
<dbReference type="SUPFAM" id="SSF48150">
    <property type="entry name" value="DNA-glycosylase"/>
    <property type="match status" value="1"/>
</dbReference>
<evidence type="ECO:0000256" key="6">
    <source>
        <dbReference type="ARBA" id="ARBA00022679"/>
    </source>
</evidence>
<name>A0ABU1CC75_9GAMM</name>
<dbReference type="Pfam" id="PF02805">
    <property type="entry name" value="Ada_Zn_binding"/>
    <property type="match status" value="1"/>
</dbReference>
<keyword evidence="9" id="KW-0862">Zinc</keyword>
<dbReference type="InterPro" id="IPR009057">
    <property type="entry name" value="Homeodomain-like_sf"/>
</dbReference>
<dbReference type="Pfam" id="PF00730">
    <property type="entry name" value="HhH-GPD"/>
    <property type="match status" value="1"/>
</dbReference>
<comment type="caution">
    <text evidence="16">The sequence shown here is derived from an EMBL/GenBank/DDBJ whole genome shotgun (WGS) entry which is preliminary data.</text>
</comment>
<keyword evidence="13" id="KW-0804">Transcription</keyword>
<dbReference type="InterPro" id="IPR010316">
    <property type="entry name" value="AlkA_N"/>
</dbReference>
<evidence type="ECO:0000256" key="9">
    <source>
        <dbReference type="ARBA" id="ARBA00022833"/>
    </source>
</evidence>
<keyword evidence="8" id="KW-0227">DNA damage</keyword>
<dbReference type="Pfam" id="PF06029">
    <property type="entry name" value="AlkA_N"/>
    <property type="match status" value="1"/>
</dbReference>
<comment type="catalytic activity">
    <reaction evidence="1">
        <text>Hydrolysis of alkylated DNA, releasing 3-methyladenine, 3-methylguanine, 7-methylguanine and 7-methyladenine.</text>
        <dbReference type="EC" id="3.2.2.21"/>
    </reaction>
</comment>
<keyword evidence="14" id="KW-0234">DNA repair</keyword>
<comment type="cofactor">
    <cofactor evidence="2">
        <name>Zn(2+)</name>
        <dbReference type="ChEBI" id="CHEBI:29105"/>
    </cofactor>
</comment>
<dbReference type="Pfam" id="PF12833">
    <property type="entry name" value="HTH_18"/>
    <property type="match status" value="1"/>
</dbReference>
<keyword evidence="10" id="KW-0805">Transcription regulation</keyword>
<keyword evidence="5" id="KW-0489">Methyltransferase</keyword>
<protein>
    <recommendedName>
        <fullName evidence="4">DNA-3-methyladenine glycosylase II</fullName>
        <ecNumber evidence="4">3.2.2.21</ecNumber>
    </recommendedName>
</protein>
<dbReference type="InterPro" id="IPR035451">
    <property type="entry name" value="Ada-like_dom_sf"/>
</dbReference>
<evidence type="ECO:0000256" key="1">
    <source>
        <dbReference type="ARBA" id="ARBA00000086"/>
    </source>
</evidence>
<dbReference type="PANTHER" id="PTHR43003">
    <property type="entry name" value="DNA-3-METHYLADENINE GLYCOSYLASE"/>
    <property type="match status" value="1"/>
</dbReference>
<dbReference type="InterPro" id="IPR018062">
    <property type="entry name" value="HTH_AraC-typ_CS"/>
</dbReference>
<feature type="domain" description="HTH araC/xylS-type" evidence="15">
    <location>
        <begin position="98"/>
        <end position="196"/>
    </location>
</feature>
<dbReference type="SUPFAM" id="SSF46689">
    <property type="entry name" value="Homeodomain-like"/>
    <property type="match status" value="1"/>
</dbReference>
<keyword evidence="7" id="KW-0479">Metal-binding</keyword>
<dbReference type="Proteomes" id="UP001233535">
    <property type="component" value="Unassembled WGS sequence"/>
</dbReference>
<keyword evidence="17" id="KW-1185">Reference proteome</keyword>
<dbReference type="RefSeq" id="WP_309261903.1">
    <property type="nucleotide sequence ID" value="NZ_JARUHG010000001.1"/>
</dbReference>
<evidence type="ECO:0000259" key="15">
    <source>
        <dbReference type="PROSITE" id="PS01124"/>
    </source>
</evidence>
<sequence>MSHAALASHVHADTLPAFQVCEQARRTRDARFDGLFFTAVLSTRIYCRPVCPAVTAKRVVYFRHAAAAEAAGYRPCLRCRPELSPDDGSWRRGDAAIARALKLIDDGALSEQPLAALAQRVGIGERQLRRLFVERVGVAPIGVHGTRRLLFAKQLLTETDLPITQIALASGFASLRRFNDAFRTAYRMAPRDLRKGRSEAAEGGDVLTLRLGYRPPYDFAAMLDFLRGRALPGVEVVDDHSYARVIGPIERPGWLRVSHWHDGAHGREHALKLELHGTPPARLLEIVQRLRRMFDLDADPQAIADTLSTDARLKPLLAQRPGLRLPSGWDGFEIAVRAIIGQQVSVAAARTLASRLARKYGQALPQPFLDARVSDGLAHLFPTPDALVDADLESIGLIRSRAQTVRGVARALLEGRVDFRRERTLEDFVSRWVALPGIGPWTAQYIALRSLGHPDAFPVEDLVLQKALPADGSRMGAKALAARAEAWRPWRGYAVIHLWRDSMPPAAVRADAPVRGKRRAVRAAGAEATA</sequence>
<dbReference type="InterPro" id="IPR000035">
    <property type="entry name" value="Alkylbase_DNA_glycsylse_CS"/>
</dbReference>
<dbReference type="SMART" id="SM00478">
    <property type="entry name" value="ENDO3c"/>
    <property type="match status" value="1"/>
</dbReference>
<evidence type="ECO:0000256" key="4">
    <source>
        <dbReference type="ARBA" id="ARBA00012000"/>
    </source>
</evidence>
<dbReference type="Gene3D" id="3.30.310.20">
    <property type="entry name" value="DNA-3-methyladenine glycosylase AlkA, N-terminal domain"/>
    <property type="match status" value="1"/>
</dbReference>
<dbReference type="SUPFAM" id="SSF57884">
    <property type="entry name" value="Ada DNA repair protein, N-terminal domain (N-Ada 10)"/>
    <property type="match status" value="1"/>
</dbReference>
<dbReference type="PROSITE" id="PS01124">
    <property type="entry name" value="HTH_ARAC_FAMILY_2"/>
    <property type="match status" value="1"/>
</dbReference>
<keyword evidence="11" id="KW-0238">DNA-binding</keyword>
<dbReference type="EC" id="3.2.2.21" evidence="4"/>
<evidence type="ECO:0000313" key="16">
    <source>
        <dbReference type="EMBL" id="MDR0182789.1"/>
    </source>
</evidence>
<keyword evidence="6" id="KW-0808">Transferase</keyword>
<dbReference type="InterPro" id="IPR018060">
    <property type="entry name" value="HTH_AraC"/>
</dbReference>
<dbReference type="SUPFAM" id="SSF55945">
    <property type="entry name" value="TATA-box binding protein-like"/>
    <property type="match status" value="1"/>
</dbReference>
<evidence type="ECO:0000256" key="11">
    <source>
        <dbReference type="ARBA" id="ARBA00023125"/>
    </source>
</evidence>
<evidence type="ECO:0000256" key="2">
    <source>
        <dbReference type="ARBA" id="ARBA00001947"/>
    </source>
</evidence>
<evidence type="ECO:0000256" key="13">
    <source>
        <dbReference type="ARBA" id="ARBA00023163"/>
    </source>
</evidence>
<dbReference type="InterPro" id="IPR037046">
    <property type="entry name" value="AlkA_N_sf"/>
</dbReference>
<evidence type="ECO:0000256" key="5">
    <source>
        <dbReference type="ARBA" id="ARBA00022603"/>
    </source>
</evidence>
<dbReference type="InterPro" id="IPR011257">
    <property type="entry name" value="DNA_glycosylase"/>
</dbReference>
<dbReference type="SMART" id="SM01009">
    <property type="entry name" value="AlkA_N"/>
    <property type="match status" value="1"/>
</dbReference>
<proteinExistence type="inferred from homology"/>
<comment type="similarity">
    <text evidence="3">Belongs to the alkylbase DNA glycosidase AlkA family.</text>
</comment>
<dbReference type="InterPro" id="IPR051912">
    <property type="entry name" value="Alkylbase_DNA_Glycosylase/TA"/>
</dbReference>
<evidence type="ECO:0000256" key="8">
    <source>
        <dbReference type="ARBA" id="ARBA00022763"/>
    </source>
</evidence>
<dbReference type="SMART" id="SM00342">
    <property type="entry name" value="HTH_ARAC"/>
    <property type="match status" value="1"/>
</dbReference>
<accession>A0ABU1CC75</accession>
<dbReference type="InterPro" id="IPR004026">
    <property type="entry name" value="Ada_DNA_repair_Zn-bd"/>
</dbReference>
<evidence type="ECO:0000256" key="7">
    <source>
        <dbReference type="ARBA" id="ARBA00022723"/>
    </source>
</evidence>
<evidence type="ECO:0000256" key="14">
    <source>
        <dbReference type="ARBA" id="ARBA00023204"/>
    </source>
</evidence>
<dbReference type="InterPro" id="IPR023170">
    <property type="entry name" value="HhH_base_excis_C"/>
</dbReference>
<dbReference type="PROSITE" id="PS00041">
    <property type="entry name" value="HTH_ARAC_FAMILY_1"/>
    <property type="match status" value="1"/>
</dbReference>
<keyword evidence="12" id="KW-0010">Activator</keyword>
<dbReference type="EMBL" id="JARUHG010000001">
    <property type="protein sequence ID" value="MDR0182789.1"/>
    <property type="molecule type" value="Genomic_DNA"/>
</dbReference>
<dbReference type="Gene3D" id="1.10.1670.10">
    <property type="entry name" value="Helix-hairpin-Helix base-excision DNA repair enzymes (C-terminal)"/>
    <property type="match status" value="1"/>
</dbReference>
<reference evidence="16 17" key="1">
    <citation type="submission" date="2023-04" db="EMBL/GenBank/DDBJ databases">
        <title>Lysobacter sp. strain UC isolated from soil sample.</title>
        <authorList>
            <person name="Choksket S."/>
            <person name="Harshvardhan F."/>
            <person name="Rana R."/>
            <person name="Patil P.B."/>
            <person name="Korpole S."/>
        </authorList>
    </citation>
    <scope>NUCLEOTIDE SEQUENCE [LARGE SCALE GENOMIC DNA]</scope>
    <source>
        <strain evidence="16 17">UC</strain>
    </source>
</reference>
<dbReference type="PANTHER" id="PTHR43003:SF13">
    <property type="entry name" value="DNA-3-METHYLADENINE GLYCOSYLASE 2"/>
    <property type="match status" value="1"/>
</dbReference>